<evidence type="ECO:0000259" key="2">
    <source>
        <dbReference type="Pfam" id="PF09925"/>
    </source>
</evidence>
<keyword evidence="1" id="KW-0812">Transmembrane</keyword>
<feature type="transmembrane region" description="Helical" evidence="1">
    <location>
        <begin position="218"/>
        <end position="235"/>
    </location>
</feature>
<evidence type="ECO:0000313" key="3">
    <source>
        <dbReference type="EMBL" id="MDR7273629.1"/>
    </source>
</evidence>
<feature type="transmembrane region" description="Helical" evidence="1">
    <location>
        <begin position="295"/>
        <end position="313"/>
    </location>
</feature>
<evidence type="ECO:0000313" key="4">
    <source>
        <dbReference type="Proteomes" id="UP001183643"/>
    </source>
</evidence>
<dbReference type="EMBL" id="JAVDYB010000001">
    <property type="protein sequence ID" value="MDR7273629.1"/>
    <property type="molecule type" value="Genomic_DNA"/>
</dbReference>
<reference evidence="3" key="1">
    <citation type="submission" date="2023-07" db="EMBL/GenBank/DDBJ databases">
        <title>Sequencing the genomes of 1000 actinobacteria strains.</title>
        <authorList>
            <person name="Klenk H.-P."/>
        </authorList>
    </citation>
    <scope>NUCLEOTIDE SEQUENCE</scope>
    <source>
        <strain evidence="3">DSM 44707</strain>
    </source>
</reference>
<dbReference type="InterPro" id="IPR018677">
    <property type="entry name" value="DUF2157"/>
</dbReference>
<dbReference type="Pfam" id="PF09925">
    <property type="entry name" value="DUF2157"/>
    <property type="match status" value="1"/>
</dbReference>
<proteinExistence type="predicted"/>
<feature type="transmembrane region" description="Helical" evidence="1">
    <location>
        <begin position="191"/>
        <end position="212"/>
    </location>
</feature>
<dbReference type="AlphaFoldDB" id="A0AAE4C8C3"/>
<organism evidence="3 4">
    <name type="scientific">Catenuloplanes atrovinosus</name>
    <dbReference type="NCBI Taxonomy" id="137266"/>
    <lineage>
        <taxon>Bacteria</taxon>
        <taxon>Bacillati</taxon>
        <taxon>Actinomycetota</taxon>
        <taxon>Actinomycetes</taxon>
        <taxon>Micromonosporales</taxon>
        <taxon>Micromonosporaceae</taxon>
        <taxon>Catenuloplanes</taxon>
    </lineage>
</organism>
<accession>A0AAE4C8C3</accession>
<dbReference type="Proteomes" id="UP001183643">
    <property type="component" value="Unassembled WGS sequence"/>
</dbReference>
<sequence length="323" mass="32794">MEHVPDQHQNGRLRAALDALVERGVLDRTQAGAVVAELAARPARRPEGLRRRLGEAAGYLGASLVLGATVLIVGEHWEELGRTGRVAVPAGLAVVLSLAGLLVRRRGAASAGEAVHRRLASTLLTGAAITAGFAAEVGLDDLSAVAWGATLGLTVLGYALARSAVGLLVAAGAACGLYGDLLDRFNLDADGVFGGGLVAMGMLWAVLAYASVVAERRFALAIAVILGLTGSQVVIVTADGPLTYVFGALVAAVCFAAYLRGRDWIALAGGVIGVTLVVPEFLYDITDGSLGPSGVMLIAGLTLLAGGLTGLHLRTGRPGPIAA</sequence>
<feature type="transmembrane region" description="Helical" evidence="1">
    <location>
        <begin position="265"/>
        <end position="283"/>
    </location>
</feature>
<keyword evidence="1" id="KW-0472">Membrane</keyword>
<comment type="caution">
    <text evidence="3">The sequence shown here is derived from an EMBL/GenBank/DDBJ whole genome shotgun (WGS) entry which is preliminary data.</text>
</comment>
<feature type="transmembrane region" description="Helical" evidence="1">
    <location>
        <begin position="86"/>
        <end position="103"/>
    </location>
</feature>
<feature type="transmembrane region" description="Helical" evidence="1">
    <location>
        <begin position="242"/>
        <end position="259"/>
    </location>
</feature>
<feature type="transmembrane region" description="Helical" evidence="1">
    <location>
        <begin position="53"/>
        <end position="74"/>
    </location>
</feature>
<keyword evidence="1" id="KW-1133">Transmembrane helix</keyword>
<dbReference type="RefSeq" id="WP_310362249.1">
    <property type="nucleotide sequence ID" value="NZ_JAVDYB010000001.1"/>
</dbReference>
<evidence type="ECO:0000256" key="1">
    <source>
        <dbReference type="SAM" id="Phobius"/>
    </source>
</evidence>
<feature type="transmembrane region" description="Helical" evidence="1">
    <location>
        <begin position="115"/>
        <end position="135"/>
    </location>
</feature>
<gene>
    <name evidence="3" type="ORF">J2S41_000407</name>
</gene>
<keyword evidence="4" id="KW-1185">Reference proteome</keyword>
<protein>
    <recommendedName>
        <fullName evidence="2">DUF2157 domain-containing protein</fullName>
    </recommendedName>
</protein>
<name>A0AAE4C8C3_9ACTN</name>
<feature type="transmembrane region" description="Helical" evidence="1">
    <location>
        <begin position="155"/>
        <end position="179"/>
    </location>
</feature>
<feature type="domain" description="DUF2157" evidence="2">
    <location>
        <begin position="19"/>
        <end position="145"/>
    </location>
</feature>